<dbReference type="Proteomes" id="UP001595758">
    <property type="component" value="Unassembled WGS sequence"/>
</dbReference>
<feature type="domain" description="LidA long coiled-coil" evidence="3">
    <location>
        <begin position="221"/>
        <end position="392"/>
    </location>
</feature>
<sequence length="447" mass="51268">MSKKQSIVLERKNKDSVELSFDNLFELHSGLQTAYKSQKIPQTLGRFGLKNTFDIANFLKTSAGATVKEQAAREFDLKEAEKAINFSRLIEKMKRDHFKIGFLLRLQERRAAARHRHLSHFYAQYNQSLRDLHKEEDGHALITMTAPASTVLAVSPSDIEFEKILTDYVCQVISIEHELQAVSKQIAEIKHRKIQYKQYNKAIDGINQMADTIALENDIERQVQHLDTAMVKLENRISKQSEEAIQLLDDGQIEHAQKKLREANSLNLQIAGLKEMLAVIRKEKQLYDEQGELTLSFKAAKYVLSVNQKLVKEGDKFYLIKANQTLEQLSPEEKADAHELFLKTQQQTLNLEALVNHQRQKDQEQHRFFFTRQSQLHNSVHDLTVKIQSLQAKQVSLAQTPVGRLASTVLAITAVNQFKHSLQLRDMPQPKPQPVAEPTAPSPRPRW</sequence>
<evidence type="ECO:0000313" key="4">
    <source>
        <dbReference type="EMBL" id="MFC3908440.1"/>
    </source>
</evidence>
<feature type="region of interest" description="Disordered" evidence="2">
    <location>
        <begin position="425"/>
        <end position="447"/>
    </location>
</feature>
<dbReference type="RefSeq" id="WP_382341726.1">
    <property type="nucleotide sequence ID" value="NZ_JBHSAB010000005.1"/>
</dbReference>
<protein>
    <recommendedName>
        <fullName evidence="3">LidA long coiled-coil domain-containing protein</fullName>
    </recommendedName>
</protein>
<accession>A0ABV8CDQ2</accession>
<gene>
    <name evidence="4" type="ORF">ACFORL_05040</name>
</gene>
<evidence type="ECO:0000259" key="3">
    <source>
        <dbReference type="Pfam" id="PF18641"/>
    </source>
</evidence>
<evidence type="ECO:0000313" key="5">
    <source>
        <dbReference type="Proteomes" id="UP001595758"/>
    </source>
</evidence>
<dbReference type="EMBL" id="JBHSAB010000005">
    <property type="protein sequence ID" value="MFC3908440.1"/>
    <property type="molecule type" value="Genomic_DNA"/>
</dbReference>
<feature type="compositionally biased region" description="Pro residues" evidence="2">
    <location>
        <begin position="429"/>
        <end position="447"/>
    </location>
</feature>
<keyword evidence="1" id="KW-0175">Coiled coil</keyword>
<feature type="coiled-coil region" evidence="1">
    <location>
        <begin position="216"/>
        <end position="283"/>
    </location>
</feature>
<keyword evidence="5" id="KW-1185">Reference proteome</keyword>
<evidence type="ECO:0000256" key="2">
    <source>
        <dbReference type="SAM" id="MobiDB-lite"/>
    </source>
</evidence>
<reference evidence="5" key="1">
    <citation type="journal article" date="2019" name="Int. J. Syst. Evol. Microbiol.">
        <title>The Global Catalogue of Microorganisms (GCM) 10K type strain sequencing project: providing services to taxonomists for standard genome sequencing and annotation.</title>
        <authorList>
            <consortium name="The Broad Institute Genomics Platform"/>
            <consortium name="The Broad Institute Genome Sequencing Center for Infectious Disease"/>
            <person name="Wu L."/>
            <person name="Ma J."/>
        </authorList>
    </citation>
    <scope>NUCLEOTIDE SEQUENCE [LARGE SCALE GENOMIC DNA]</scope>
    <source>
        <strain evidence="5">CCUG 59858</strain>
    </source>
</reference>
<dbReference type="Gene3D" id="6.10.140.2010">
    <property type="match status" value="1"/>
</dbReference>
<comment type="caution">
    <text evidence="4">The sequence shown here is derived from an EMBL/GenBank/DDBJ whole genome shotgun (WGS) entry which is preliminary data.</text>
</comment>
<dbReference type="Pfam" id="PF18641">
    <property type="entry name" value="LidA_Long_CC"/>
    <property type="match status" value="1"/>
</dbReference>
<name>A0ABV8CDQ2_9GAMM</name>
<dbReference type="InterPro" id="IPR041463">
    <property type="entry name" value="LidA_long_CC"/>
</dbReference>
<proteinExistence type="predicted"/>
<evidence type="ECO:0000256" key="1">
    <source>
        <dbReference type="SAM" id="Coils"/>
    </source>
</evidence>
<organism evidence="4 5">
    <name type="scientific">Legionella dresdenensis</name>
    <dbReference type="NCBI Taxonomy" id="450200"/>
    <lineage>
        <taxon>Bacteria</taxon>
        <taxon>Pseudomonadati</taxon>
        <taxon>Pseudomonadota</taxon>
        <taxon>Gammaproteobacteria</taxon>
        <taxon>Legionellales</taxon>
        <taxon>Legionellaceae</taxon>
        <taxon>Legionella</taxon>
    </lineage>
</organism>